<protein>
    <recommendedName>
        <fullName evidence="5">SAM-dependent MTase TRM10-type domain-containing protein</fullName>
    </recommendedName>
</protein>
<dbReference type="InterPro" id="IPR038459">
    <property type="entry name" value="MT_TRM10-typ_sf"/>
</dbReference>
<keyword evidence="3" id="KW-0949">S-adenosyl-L-methionine</keyword>
<proteinExistence type="predicted"/>
<dbReference type="AlphaFoldDB" id="A0A9D4FHK3"/>
<evidence type="ECO:0000313" key="6">
    <source>
        <dbReference type="EMBL" id="KAH3798432.1"/>
    </source>
</evidence>
<evidence type="ECO:0000256" key="2">
    <source>
        <dbReference type="ARBA" id="ARBA00022679"/>
    </source>
</evidence>
<dbReference type="GO" id="GO:0005654">
    <property type="term" value="C:nucleoplasm"/>
    <property type="evidence" value="ECO:0007669"/>
    <property type="project" value="TreeGrafter"/>
</dbReference>
<feature type="compositionally biased region" description="Low complexity" evidence="4">
    <location>
        <begin position="68"/>
        <end position="80"/>
    </location>
</feature>
<keyword evidence="2" id="KW-0808">Transferase</keyword>
<evidence type="ECO:0000256" key="3">
    <source>
        <dbReference type="ARBA" id="ARBA00022691"/>
    </source>
</evidence>
<feature type="domain" description="SAM-dependent MTase TRM10-type" evidence="5">
    <location>
        <begin position="1"/>
        <end position="46"/>
    </location>
</feature>
<feature type="region of interest" description="Disordered" evidence="4">
    <location>
        <begin position="48"/>
        <end position="80"/>
    </location>
</feature>
<feature type="compositionally biased region" description="Basic and acidic residues" evidence="4">
    <location>
        <begin position="55"/>
        <end position="67"/>
    </location>
</feature>
<gene>
    <name evidence="6" type="ORF">DPMN_152031</name>
</gene>
<dbReference type="GO" id="GO:0000049">
    <property type="term" value="F:tRNA binding"/>
    <property type="evidence" value="ECO:0007669"/>
    <property type="project" value="TreeGrafter"/>
</dbReference>
<evidence type="ECO:0000256" key="4">
    <source>
        <dbReference type="SAM" id="MobiDB-lite"/>
    </source>
</evidence>
<reference evidence="6" key="2">
    <citation type="submission" date="2020-11" db="EMBL/GenBank/DDBJ databases">
        <authorList>
            <person name="McCartney M.A."/>
            <person name="Auch B."/>
            <person name="Kono T."/>
            <person name="Mallez S."/>
            <person name="Becker A."/>
            <person name="Gohl D.M."/>
            <person name="Silverstein K.A.T."/>
            <person name="Koren S."/>
            <person name="Bechman K.B."/>
            <person name="Herman A."/>
            <person name="Abrahante J.E."/>
            <person name="Garbe J."/>
        </authorList>
    </citation>
    <scope>NUCLEOTIDE SEQUENCE</scope>
    <source>
        <strain evidence="6">Duluth1</strain>
        <tissue evidence="6">Whole animal</tissue>
    </source>
</reference>
<dbReference type="PROSITE" id="PS51675">
    <property type="entry name" value="SAM_MT_TRM10"/>
    <property type="match status" value="1"/>
</dbReference>
<dbReference type="InterPro" id="IPR028564">
    <property type="entry name" value="MT_TRM10-typ"/>
</dbReference>
<reference evidence="6" key="1">
    <citation type="journal article" date="2019" name="bioRxiv">
        <title>The Genome of the Zebra Mussel, Dreissena polymorpha: A Resource for Invasive Species Research.</title>
        <authorList>
            <person name="McCartney M.A."/>
            <person name="Auch B."/>
            <person name="Kono T."/>
            <person name="Mallez S."/>
            <person name="Zhang Y."/>
            <person name="Obille A."/>
            <person name="Becker A."/>
            <person name="Abrahante J.E."/>
            <person name="Garbe J."/>
            <person name="Badalamenti J.P."/>
            <person name="Herman A."/>
            <person name="Mangelson H."/>
            <person name="Liachko I."/>
            <person name="Sullivan S."/>
            <person name="Sone E.D."/>
            <person name="Koren S."/>
            <person name="Silverstein K.A.T."/>
            <person name="Beckman K.B."/>
            <person name="Gohl D.M."/>
        </authorList>
    </citation>
    <scope>NUCLEOTIDE SEQUENCE</scope>
    <source>
        <strain evidence="6">Duluth1</strain>
        <tissue evidence="6">Whole animal</tissue>
    </source>
</reference>
<organism evidence="6 7">
    <name type="scientific">Dreissena polymorpha</name>
    <name type="common">Zebra mussel</name>
    <name type="synonym">Mytilus polymorpha</name>
    <dbReference type="NCBI Taxonomy" id="45954"/>
    <lineage>
        <taxon>Eukaryota</taxon>
        <taxon>Metazoa</taxon>
        <taxon>Spiralia</taxon>
        <taxon>Lophotrochozoa</taxon>
        <taxon>Mollusca</taxon>
        <taxon>Bivalvia</taxon>
        <taxon>Autobranchia</taxon>
        <taxon>Heteroconchia</taxon>
        <taxon>Euheterodonta</taxon>
        <taxon>Imparidentia</taxon>
        <taxon>Neoheterodontei</taxon>
        <taxon>Myida</taxon>
        <taxon>Dreissenoidea</taxon>
        <taxon>Dreissenidae</taxon>
        <taxon>Dreissena</taxon>
    </lineage>
</organism>
<dbReference type="InterPro" id="IPR007356">
    <property type="entry name" value="tRNA_m1G_MeTrfase_euk"/>
</dbReference>
<dbReference type="Gene3D" id="3.40.1280.30">
    <property type="match status" value="1"/>
</dbReference>
<dbReference type="Proteomes" id="UP000828390">
    <property type="component" value="Unassembled WGS sequence"/>
</dbReference>
<evidence type="ECO:0000259" key="5">
    <source>
        <dbReference type="PROSITE" id="PS51675"/>
    </source>
</evidence>
<dbReference type="PANTHER" id="PTHR13563:SF19">
    <property type="entry name" value="TRNA METHYLTRANSFERASE 10 HOMOLOG B"/>
    <property type="match status" value="1"/>
</dbReference>
<dbReference type="GO" id="GO:0008168">
    <property type="term" value="F:methyltransferase activity"/>
    <property type="evidence" value="ECO:0007669"/>
    <property type="project" value="UniProtKB-KW"/>
</dbReference>
<comment type="caution">
    <text evidence="6">The sequence shown here is derived from an EMBL/GenBank/DDBJ whole genome shotgun (WGS) entry which is preliminary data.</text>
</comment>
<name>A0A9D4FHK3_DREPO</name>
<evidence type="ECO:0000256" key="1">
    <source>
        <dbReference type="ARBA" id="ARBA00022603"/>
    </source>
</evidence>
<dbReference type="GO" id="GO:0002939">
    <property type="term" value="P:tRNA N1-guanine methylation"/>
    <property type="evidence" value="ECO:0007669"/>
    <property type="project" value="TreeGrafter"/>
</dbReference>
<keyword evidence="7" id="KW-1185">Reference proteome</keyword>
<dbReference type="EMBL" id="JAIWYP010000007">
    <property type="protein sequence ID" value="KAH3798432.1"/>
    <property type="molecule type" value="Genomic_DNA"/>
</dbReference>
<evidence type="ECO:0000313" key="7">
    <source>
        <dbReference type="Proteomes" id="UP000828390"/>
    </source>
</evidence>
<accession>A0A9D4FHK3</accession>
<keyword evidence="1" id="KW-0489">Methyltransferase</keyword>
<dbReference type="PANTHER" id="PTHR13563">
    <property type="entry name" value="TRNA (GUANINE-9-) METHYLTRANSFERASE"/>
    <property type="match status" value="1"/>
</dbReference>
<sequence length="80" mass="8988">MTRLDGMPTTLVLAVNQVFDILLNFTKTRDWSQALAVGVPRQKSFVAHSNAFSNDQRDNHNSTHVNEHVNANSNENSNNH</sequence>